<evidence type="ECO:0000313" key="8">
    <source>
        <dbReference type="EMBL" id="MCZ0867096.1"/>
    </source>
</evidence>
<dbReference type="InterPro" id="IPR058625">
    <property type="entry name" value="MdtA-like_BSH"/>
</dbReference>
<dbReference type="Pfam" id="PF25954">
    <property type="entry name" value="Beta-barrel_RND_2"/>
    <property type="match status" value="1"/>
</dbReference>
<dbReference type="InterPro" id="IPR058627">
    <property type="entry name" value="MdtA-like_C"/>
</dbReference>
<dbReference type="AlphaFoldDB" id="A0A9J6RSE8"/>
<dbReference type="PANTHER" id="PTHR30469">
    <property type="entry name" value="MULTIDRUG RESISTANCE PROTEIN MDTA"/>
    <property type="match status" value="1"/>
</dbReference>
<feature type="domain" description="CusB-like beta-barrel" evidence="6">
    <location>
        <begin position="202"/>
        <end position="273"/>
    </location>
</feature>
<dbReference type="FunFam" id="2.40.30.170:FF:000010">
    <property type="entry name" value="Efflux RND transporter periplasmic adaptor subunit"/>
    <property type="match status" value="1"/>
</dbReference>
<comment type="subcellular location">
    <subcellularLocation>
        <location evidence="1">Cell envelope</location>
    </subcellularLocation>
</comment>
<gene>
    <name evidence="8" type="ORF">O0V09_18000</name>
</gene>
<evidence type="ECO:0000313" key="9">
    <source>
        <dbReference type="Proteomes" id="UP001069090"/>
    </source>
</evidence>
<dbReference type="GO" id="GO:0015562">
    <property type="term" value="F:efflux transmembrane transporter activity"/>
    <property type="evidence" value="ECO:0007669"/>
    <property type="project" value="TreeGrafter"/>
</dbReference>
<dbReference type="Pfam" id="PF25967">
    <property type="entry name" value="RND-MFP_C"/>
    <property type="match status" value="1"/>
</dbReference>
<reference evidence="8 9" key="1">
    <citation type="submission" date="2022-12" db="EMBL/GenBank/DDBJ databases">
        <title>Dasania phycosphaerae sp. nov., isolated from particulate material of the south coast of Korea.</title>
        <authorList>
            <person name="Jiang Y."/>
        </authorList>
    </citation>
    <scope>NUCLEOTIDE SEQUENCE [LARGE SCALE GENOMIC DNA]</scope>
    <source>
        <strain evidence="8 9">GY-19</strain>
    </source>
</reference>
<dbReference type="EMBL" id="JAPTGG010000022">
    <property type="protein sequence ID" value="MCZ0867096.1"/>
    <property type="molecule type" value="Genomic_DNA"/>
</dbReference>
<dbReference type="SUPFAM" id="SSF111369">
    <property type="entry name" value="HlyD-like secretion proteins"/>
    <property type="match status" value="1"/>
</dbReference>
<dbReference type="InterPro" id="IPR006143">
    <property type="entry name" value="RND_pump_MFP"/>
</dbReference>
<dbReference type="NCBIfam" id="TIGR01730">
    <property type="entry name" value="RND_mfp"/>
    <property type="match status" value="1"/>
</dbReference>
<comment type="similarity">
    <text evidence="2">Belongs to the membrane fusion protein (MFP) (TC 8.A.1) family.</text>
</comment>
<accession>A0A9J6RSE8</accession>
<dbReference type="Gene3D" id="1.10.287.470">
    <property type="entry name" value="Helix hairpin bin"/>
    <property type="match status" value="1"/>
</dbReference>
<organism evidence="8 9">
    <name type="scientific">Dasania phycosphaerae</name>
    <dbReference type="NCBI Taxonomy" id="2950436"/>
    <lineage>
        <taxon>Bacteria</taxon>
        <taxon>Pseudomonadati</taxon>
        <taxon>Pseudomonadota</taxon>
        <taxon>Gammaproteobacteria</taxon>
        <taxon>Cellvibrionales</taxon>
        <taxon>Spongiibacteraceae</taxon>
        <taxon>Dasania</taxon>
    </lineage>
</organism>
<dbReference type="Gene3D" id="2.40.50.100">
    <property type="match status" value="1"/>
</dbReference>
<dbReference type="Gene3D" id="2.40.30.170">
    <property type="match status" value="1"/>
</dbReference>
<evidence type="ECO:0000256" key="1">
    <source>
        <dbReference type="ARBA" id="ARBA00004196"/>
    </source>
</evidence>
<feature type="domain" description="Multidrug resistance protein MdtA-like alpha-helical hairpin" evidence="4">
    <location>
        <begin position="106"/>
        <end position="165"/>
    </location>
</feature>
<protein>
    <submittedName>
        <fullName evidence="8">Efflux RND transporter periplasmic adaptor subunit</fullName>
    </submittedName>
</protein>
<proteinExistence type="inferred from homology"/>
<feature type="domain" description="Multidrug resistance protein MdtA-like barrel-sandwich hybrid" evidence="5">
    <location>
        <begin position="70"/>
        <end position="190"/>
    </location>
</feature>
<dbReference type="Pfam" id="PF25876">
    <property type="entry name" value="HH_MFP_RND"/>
    <property type="match status" value="1"/>
</dbReference>
<evidence type="ECO:0000259" key="4">
    <source>
        <dbReference type="Pfam" id="PF25876"/>
    </source>
</evidence>
<feature type="domain" description="Multidrug resistance protein MdtA-like C-terminal permuted SH3" evidence="7">
    <location>
        <begin position="282"/>
        <end position="345"/>
    </location>
</feature>
<dbReference type="InterPro" id="IPR058624">
    <property type="entry name" value="MdtA-like_HH"/>
</dbReference>
<evidence type="ECO:0000259" key="6">
    <source>
        <dbReference type="Pfam" id="PF25954"/>
    </source>
</evidence>
<sequence length="364" mass="40153">MLKRMTLMLLSVTLIFGGIFAYKWLQGVMMGEYFASFRPPPVTVSAASAQQQSWHPYLTAIGTLRARYGVNISAEVEGMVKAIRFDSGQDVNKGQLLLELDDEVEQANLRIFAAQLKLTKLNYERDKALIKKQLVSQNQFDRSFAEYKETLAKVEQTKASIAKKKILAPFSGRMGILQVDLGQYIDSGTSIGSLQSAKTMYLDFSLPEKNLTHLFVGQTVKFTVAAYPGEIFEAQLAAIDSKVDISTRSLQVRAHVDNSQQRLVPGMFADVTLILEPAQELVVLPATAVNYSLYGKEVFIISEQQEDGSSRLVVNRQRVTTGQQQGDLIAITEGVQPGQQVVIDGQLKLNNGTEIAIAPAVSKE</sequence>
<evidence type="ECO:0000259" key="7">
    <source>
        <dbReference type="Pfam" id="PF25967"/>
    </source>
</evidence>
<name>A0A9J6RSE8_9GAMM</name>
<comment type="caution">
    <text evidence="8">The sequence shown here is derived from an EMBL/GenBank/DDBJ whole genome shotgun (WGS) entry which is preliminary data.</text>
</comment>
<dbReference type="Pfam" id="PF25917">
    <property type="entry name" value="BSH_RND"/>
    <property type="match status" value="1"/>
</dbReference>
<dbReference type="Gene3D" id="2.40.420.20">
    <property type="match status" value="1"/>
</dbReference>
<dbReference type="PANTHER" id="PTHR30469:SF11">
    <property type="entry name" value="BLL4320 PROTEIN"/>
    <property type="match status" value="1"/>
</dbReference>
<dbReference type="RefSeq" id="WP_258333026.1">
    <property type="nucleotide sequence ID" value="NZ_JAPTGG010000022.1"/>
</dbReference>
<dbReference type="GO" id="GO:1990281">
    <property type="term" value="C:efflux pump complex"/>
    <property type="evidence" value="ECO:0007669"/>
    <property type="project" value="TreeGrafter"/>
</dbReference>
<dbReference type="InterPro" id="IPR058792">
    <property type="entry name" value="Beta-barrel_RND_2"/>
</dbReference>
<keyword evidence="3" id="KW-0813">Transport</keyword>
<evidence type="ECO:0000259" key="5">
    <source>
        <dbReference type="Pfam" id="PF25917"/>
    </source>
</evidence>
<dbReference type="Proteomes" id="UP001069090">
    <property type="component" value="Unassembled WGS sequence"/>
</dbReference>
<evidence type="ECO:0000256" key="3">
    <source>
        <dbReference type="ARBA" id="ARBA00022448"/>
    </source>
</evidence>
<keyword evidence="9" id="KW-1185">Reference proteome</keyword>
<evidence type="ECO:0000256" key="2">
    <source>
        <dbReference type="ARBA" id="ARBA00009477"/>
    </source>
</evidence>